<sequence length="1267" mass="142435">MFSVEDLLVSHGYKVSKNSSSSYQPRSEGYQQDPTDSRTGNGMVNGYQADPEVFAVDPYPLAKGFYGDSDKNSRRQLSSTGHPRGQRCLEACHTSETGLSDRPQNERAHWAKADKDIQYWRRRGQDFSLLLGQGTNEDKEKLRSSTDSEGKPRCNIFDKNTREAAKDVVEAMETVRGNTVYDNWKPSLEEQWGKINKFVMKATKTSERTMSESSGEKLLQDFISFNQVDNTVGCPNKLKSLSLPKGLSPDSINHISLPAVKGENYALKEDKTQVQSNCGTNSDSDGNSSSKQKYSRPSKPPSYEVHQQTWGVVDANEGSDHQQKDELHSVARVQDLPQESCSQDSGLEPPNYIPPPSYKSPPLQHATNQSFNKVPSIHHYRPNNPVAKTSTKDKSPTNSHDSDILYNKPADQRHTDNYIHSVQYIPFDDPRIKHIPLSHEAEKQRHHNHATDMKDTFWVAHTSQEGHLQDRESAFIDFKSAKLNYGKREGIKHKQWMHISIPGQICCSLPETREGSTACSLPESSDPSDRLTLKKTHSDSACEIVTKVKKFEPEACLHNRKSSKRKLNETIFCLVSIPIKSDSAPSDMCKNNKILADNVDRMNMLKHSNGGLFEERLLSASSSDLELQTLTGNMNNKVELRKHEQSKTEENKQANDLRCADPRKHRDLAYSGSWPGDQYKDQQTQTVFSDIQNSKCHNGTKANEPHNKFAHKSQCSSESGLEKPSARQNMFSIKGQMSLSPSSNSAFSRTSLLITHMPKTEQCQRPEHGNERAEGKEKIATGKYEKKESESESFCNKKEVFGQFLLKPVNRRPWDAISELESLNKEFQDQENCSNDGDRSSLKEQTKESNIDMAAIRSEMVANKRHVIEVEEVPVFEPSQVRCMSESWYPEKLKCDKVRSGAELPKSAQMKDGKSIPEKLSDGCVKIEKQVQNKRIGTTINLHTVHTPNVDQKDIAVQINPSNIQIDKAPHAPESSCRVFRQVRSQFEHSEISAKCSQVEDKAIRKLSQNNGSPGLSLPDLNQHFITANHNGEFHEPQSDSEIPENESLQERATRILGIDVADDSLVSTGSSEGQSPENLAFSAVAQNEAKLKGNVCEIKLPAKESPEVCNSVLQPHMHVNKDVENLAQVLDQPFIHQPVYLPSEVSAFRNCEKKVRNTSKMIETLQGKLASTPPRTAVDRLARMKEVDSVSRMRRLSIKSTDSGDEVEDDKQSHRGQDLGSRKFSAGSIYKRVISLDESLLITTKSREKFELSFADSYDPTRVERV</sequence>
<dbReference type="PANTHER" id="PTHR34757:SF1">
    <property type="entry name" value="JUNCTIONAL CADHERIN 5-ASSOCIATED PROTEIN"/>
    <property type="match status" value="1"/>
</dbReference>
<dbReference type="Ensembl" id="ENSXETT00000107201">
    <property type="protein sequence ID" value="ENSXETP00000114724"/>
    <property type="gene ID" value="ENSXETG00000002660"/>
</dbReference>
<feature type="compositionally biased region" description="Basic and acidic residues" evidence="1">
    <location>
        <begin position="641"/>
        <end position="668"/>
    </location>
</feature>
<dbReference type="Pfam" id="PF15351">
    <property type="entry name" value="JCAD"/>
    <property type="match status" value="2"/>
</dbReference>
<evidence type="ECO:0000313" key="2">
    <source>
        <dbReference type="Ensembl" id="ENSXETP00000056515"/>
    </source>
</evidence>
<proteinExistence type="predicted"/>
<evidence type="ECO:0000313" key="4">
    <source>
        <dbReference type="RefSeq" id="XP_002940380.2"/>
    </source>
</evidence>
<dbReference type="CTD" id="57608"/>
<dbReference type="GO" id="GO:1903589">
    <property type="term" value="P:positive regulation of blood vessel endothelial cell proliferation involved in sprouting angiogenesis"/>
    <property type="evidence" value="ECO:0000318"/>
    <property type="project" value="GO_Central"/>
</dbReference>
<dbReference type="OrthoDB" id="8669630at2759"/>
<feature type="compositionally biased region" description="Low complexity" evidence="1">
    <location>
        <begin position="276"/>
        <end position="290"/>
    </location>
</feature>
<dbReference type="GeneID" id="100493236"/>
<dbReference type="KEGG" id="xtr:100493236"/>
<feature type="compositionally biased region" description="Basic and acidic residues" evidence="1">
    <location>
        <begin position="136"/>
        <end position="152"/>
    </location>
</feature>
<feature type="compositionally biased region" description="Basic and acidic residues" evidence="1">
    <location>
        <begin position="390"/>
        <end position="403"/>
    </location>
</feature>
<gene>
    <name evidence="2 4 5 6" type="primary">jcad</name>
</gene>
<dbReference type="Bgee" id="ENSXETG00000002660">
    <property type="expression patterns" value="Expressed in heart and 11 other cell types or tissues"/>
</dbReference>
<evidence type="ECO:0000256" key="1">
    <source>
        <dbReference type="SAM" id="MobiDB-lite"/>
    </source>
</evidence>
<feature type="region of interest" description="Disordered" evidence="1">
    <location>
        <begin position="697"/>
        <end position="724"/>
    </location>
</feature>
<feature type="region of interest" description="Disordered" evidence="1">
    <location>
        <begin position="827"/>
        <end position="847"/>
    </location>
</feature>
<dbReference type="InterPro" id="IPR028221">
    <property type="entry name" value="JCAD"/>
</dbReference>
<dbReference type="Proteomes" id="UP000008143">
    <property type="component" value="Chromosome 6"/>
</dbReference>
<dbReference type="OMA" id="DERGCRQ"/>
<feature type="region of interest" description="Disordered" evidence="1">
    <location>
        <begin position="336"/>
        <end position="408"/>
    </location>
</feature>
<dbReference type="Ensembl" id="ENSXETT00000115591">
    <property type="protein sequence ID" value="ENSXETP00000103915"/>
    <property type="gene ID" value="ENSXETG00000002660"/>
</dbReference>
<dbReference type="AlphaFoldDB" id="A0A6I8PSW7"/>
<dbReference type="PANTHER" id="PTHR34757">
    <property type="entry name" value="JUNCTIONAL PROTEIN ASSOCIATED WITH CORONARY ARTERY DISEASE"/>
    <property type="match status" value="1"/>
</dbReference>
<dbReference type="GeneTree" id="ENSGT00390000015348"/>
<feature type="region of interest" description="Disordered" evidence="1">
    <location>
        <begin position="132"/>
        <end position="153"/>
    </location>
</feature>
<dbReference type="RefSeq" id="XP_002940380.2">
    <property type="nucleotide sequence ID" value="XM_002940334.5"/>
</dbReference>
<name>A0A6I8PSW7_XENTR</name>
<feature type="region of interest" description="Disordered" evidence="1">
    <location>
        <begin position="65"/>
        <end position="88"/>
    </location>
</feature>
<reference evidence="2" key="1">
    <citation type="journal article" date="2010" name="Science">
        <title>The genome of the Western clawed frog Xenopus tropicalis.</title>
        <authorList>
            <person name="Hellsten U."/>
            <person name="Harland R.M."/>
            <person name="Gilchrist M.J."/>
            <person name="Hendrix D."/>
            <person name="Jurka J."/>
            <person name="Kapitonov V."/>
            <person name="Ovcharenko I."/>
            <person name="Putnam N.H."/>
            <person name="Shu S."/>
            <person name="Taher L."/>
            <person name="Blitz I.L."/>
            <person name="Blumberg B."/>
            <person name="Dichmann D.S."/>
            <person name="Dubchak I."/>
            <person name="Amaya E."/>
            <person name="Detter J.C."/>
            <person name="Fletcher R."/>
            <person name="Gerhard D.S."/>
            <person name="Goodstein D."/>
            <person name="Graves T."/>
            <person name="Grigoriev I.V."/>
            <person name="Grimwood J."/>
            <person name="Kawashima T."/>
            <person name="Lindquist E."/>
            <person name="Lucas S.M."/>
            <person name="Mead P.E."/>
            <person name="Mitros T."/>
            <person name="Ogino H."/>
            <person name="Ohta Y."/>
            <person name="Poliakov A.V."/>
            <person name="Pollet N."/>
            <person name="Robert J."/>
            <person name="Salamov A."/>
            <person name="Sater A.K."/>
            <person name="Schmutz J."/>
            <person name="Terry A."/>
            <person name="Vize P.D."/>
            <person name="Warren W.C."/>
            <person name="Wells D."/>
            <person name="Wills A."/>
            <person name="Wilson R.K."/>
            <person name="Zimmerman L.B."/>
            <person name="Zorn A.M."/>
            <person name="Grainger R."/>
            <person name="Grammer T."/>
            <person name="Khokha M.K."/>
            <person name="Richardson P.M."/>
            <person name="Rokhsar D.S."/>
        </authorList>
    </citation>
    <scope>NUCLEOTIDE SEQUENCE [LARGE SCALE GENOMIC DNA]</scope>
    <source>
        <strain evidence="2">Nigerian</strain>
    </source>
</reference>
<feature type="compositionally biased region" description="Basic and acidic residues" evidence="1">
    <location>
        <begin position="836"/>
        <end position="847"/>
    </location>
</feature>
<evidence type="ECO:0000313" key="5">
    <source>
        <dbReference type="RefSeq" id="XP_031759878.1"/>
    </source>
</evidence>
<reference evidence="4 5" key="3">
    <citation type="submission" date="2025-04" db="UniProtKB">
        <authorList>
            <consortium name="RefSeq"/>
        </authorList>
    </citation>
    <scope>IDENTIFICATION</scope>
    <source>
        <strain evidence="4 5">Nigerian</strain>
        <tissue evidence="4 5">Liver and blood</tissue>
    </source>
</reference>
<feature type="region of interest" description="Disordered" evidence="1">
    <location>
        <begin position="13"/>
        <end position="49"/>
    </location>
</feature>
<evidence type="ECO:0000313" key="3">
    <source>
        <dbReference type="Proteomes" id="UP000008143"/>
    </source>
</evidence>
<accession>A0A6I8PSW7</accession>
<feature type="region of interest" description="Disordered" evidence="1">
    <location>
        <begin position="1197"/>
        <end position="1222"/>
    </location>
</feature>
<feature type="compositionally biased region" description="Polar residues" evidence="1">
    <location>
        <begin position="16"/>
        <end position="42"/>
    </location>
</feature>
<keyword evidence="3" id="KW-1185">Reference proteome</keyword>
<dbReference type="AGR" id="Xenbase:XB-GENE-22068553"/>
<protein>
    <submittedName>
        <fullName evidence="2">Junctional cadherin 5 associated</fullName>
    </submittedName>
    <submittedName>
        <fullName evidence="4 5">Junctional protein associated with coronary artery disease</fullName>
    </submittedName>
</protein>
<dbReference type="GO" id="GO:0005912">
    <property type="term" value="C:adherens junction"/>
    <property type="evidence" value="ECO:0000318"/>
    <property type="project" value="GO_Central"/>
</dbReference>
<feature type="compositionally biased region" description="Basic and acidic residues" evidence="1">
    <location>
        <begin position="1211"/>
        <end position="1222"/>
    </location>
</feature>
<organism evidence="2">
    <name type="scientific">Xenopus tropicalis</name>
    <name type="common">Western clawed frog</name>
    <name type="synonym">Silurana tropicalis</name>
    <dbReference type="NCBI Taxonomy" id="8364"/>
    <lineage>
        <taxon>Eukaryota</taxon>
        <taxon>Metazoa</taxon>
        <taxon>Chordata</taxon>
        <taxon>Craniata</taxon>
        <taxon>Vertebrata</taxon>
        <taxon>Euteleostomi</taxon>
        <taxon>Amphibia</taxon>
        <taxon>Batrachia</taxon>
        <taxon>Anura</taxon>
        <taxon>Pipoidea</taxon>
        <taxon>Pipidae</taxon>
        <taxon>Xenopodinae</taxon>
        <taxon>Xenopus</taxon>
        <taxon>Silurana</taxon>
    </lineage>
</organism>
<feature type="region of interest" description="Disordered" evidence="1">
    <location>
        <begin position="641"/>
        <end position="680"/>
    </location>
</feature>
<dbReference type="RefSeq" id="XP_031759878.1">
    <property type="nucleotide sequence ID" value="XM_031904018.1"/>
</dbReference>
<feature type="region of interest" description="Disordered" evidence="1">
    <location>
        <begin position="273"/>
        <end position="305"/>
    </location>
</feature>
<reference evidence="2" key="2">
    <citation type="submission" date="2020-05" db="UniProtKB">
        <authorList>
            <consortium name="Ensembl"/>
        </authorList>
    </citation>
    <scope>IDENTIFICATION</scope>
</reference>
<evidence type="ECO:0000313" key="6">
    <source>
        <dbReference type="Xenbase" id="XB-GENE-22068553"/>
    </source>
</evidence>
<dbReference type="Xenbase" id="XB-GENE-22068553">
    <property type="gene designation" value="jcad"/>
</dbReference>
<dbReference type="GO" id="GO:0032587">
    <property type="term" value="C:ruffle membrane"/>
    <property type="evidence" value="ECO:0000318"/>
    <property type="project" value="GO_Central"/>
</dbReference>
<dbReference type="Ensembl" id="ENSXETT00000056515">
    <property type="protein sequence ID" value="ENSXETP00000056515"/>
    <property type="gene ID" value="ENSXETG00000002660"/>
</dbReference>